<dbReference type="InterPro" id="IPR045010">
    <property type="entry name" value="MDR_fam"/>
</dbReference>
<dbReference type="Gene3D" id="3.40.50.720">
    <property type="entry name" value="NAD(P)-binding Rossmann-like Domain"/>
    <property type="match status" value="1"/>
</dbReference>
<evidence type="ECO:0000259" key="2">
    <source>
        <dbReference type="SMART" id="SM00829"/>
    </source>
</evidence>
<dbReference type="SMART" id="SM00829">
    <property type="entry name" value="PKS_ER"/>
    <property type="match status" value="1"/>
</dbReference>
<dbReference type="PANTHER" id="PTHR43205">
    <property type="entry name" value="PROSTAGLANDIN REDUCTASE"/>
    <property type="match status" value="1"/>
</dbReference>
<dbReference type="SUPFAM" id="SSF51735">
    <property type="entry name" value="NAD(P)-binding Rossmann-fold domains"/>
    <property type="match status" value="1"/>
</dbReference>
<dbReference type="InterPro" id="IPR041694">
    <property type="entry name" value="ADH_N_2"/>
</dbReference>
<dbReference type="Gene3D" id="3.90.180.10">
    <property type="entry name" value="Medium-chain alcohol dehydrogenases, catalytic domain"/>
    <property type="match status" value="1"/>
</dbReference>
<name>A0A4R0RE81_9APHY</name>
<evidence type="ECO:0000256" key="1">
    <source>
        <dbReference type="ARBA" id="ARBA00023002"/>
    </source>
</evidence>
<dbReference type="InterPro" id="IPR011032">
    <property type="entry name" value="GroES-like_sf"/>
</dbReference>
<dbReference type="AlphaFoldDB" id="A0A4R0RE81"/>
<sequence length="346" mass="37701">MPPATYKRILFNERPEGDITSTTFRTEVSPFDLKPGEGEVLVQVIYLSLDAAMRAWMRPVKTYMEPLQIGEVMRSGGLAVVVEAGKGSKLAEGDLVTGSVGWREYGVFRSTELRKLQTPPGAETLDWLGALGTTGLTAYFGLTDIGKLKAGETLVVSGAAGATGSLACQMGKILGARVVAIAGSADKCAWLESELGVDKALNYKSPNFKQQFKDAVPHLDVYFDNVGGEILDLALTRLNMYARVVMCGAISEYNARPKGLQNYQNIITQRAQLRGFIIFDYTKQYPEGLAIIAKWLAEGKIKRKFHVVEGIENAPEALPLLYSGGNTGKLYVRLMVVKVADPKVKL</sequence>
<keyword evidence="4" id="KW-1185">Reference proteome</keyword>
<dbReference type="Pfam" id="PF16884">
    <property type="entry name" value="ADH_N_2"/>
    <property type="match status" value="1"/>
</dbReference>
<dbReference type="Proteomes" id="UP000292702">
    <property type="component" value="Unassembled WGS sequence"/>
</dbReference>
<dbReference type="InterPro" id="IPR013149">
    <property type="entry name" value="ADH-like_C"/>
</dbReference>
<feature type="domain" description="Enoyl reductase (ER)" evidence="2">
    <location>
        <begin position="17"/>
        <end position="332"/>
    </location>
</feature>
<dbReference type="EMBL" id="RWJN01000133">
    <property type="protein sequence ID" value="TCD66480.1"/>
    <property type="molecule type" value="Genomic_DNA"/>
</dbReference>
<dbReference type="Pfam" id="PF00107">
    <property type="entry name" value="ADH_zinc_N"/>
    <property type="match status" value="1"/>
</dbReference>
<accession>A0A4R0RE81</accession>
<dbReference type="OrthoDB" id="809632at2759"/>
<dbReference type="GO" id="GO:0016628">
    <property type="term" value="F:oxidoreductase activity, acting on the CH-CH group of donors, NAD or NADP as acceptor"/>
    <property type="evidence" value="ECO:0007669"/>
    <property type="project" value="InterPro"/>
</dbReference>
<dbReference type="CDD" id="cd05288">
    <property type="entry name" value="PGDH"/>
    <property type="match status" value="1"/>
</dbReference>
<proteinExistence type="predicted"/>
<evidence type="ECO:0000313" key="3">
    <source>
        <dbReference type="EMBL" id="TCD66480.1"/>
    </source>
</evidence>
<protein>
    <recommendedName>
        <fullName evidence="2">Enoyl reductase (ER) domain-containing protein</fullName>
    </recommendedName>
</protein>
<dbReference type="PANTHER" id="PTHR43205:SF42">
    <property type="entry name" value="ALCOHOL DEHYDROGENASE, ZINC-CONTAINING (AFU_ORTHOLOGUE AFUA_7G04530)"/>
    <property type="match status" value="1"/>
</dbReference>
<dbReference type="InterPro" id="IPR020843">
    <property type="entry name" value="ER"/>
</dbReference>
<dbReference type="SUPFAM" id="SSF50129">
    <property type="entry name" value="GroES-like"/>
    <property type="match status" value="1"/>
</dbReference>
<dbReference type="InterPro" id="IPR036291">
    <property type="entry name" value="NAD(P)-bd_dom_sf"/>
</dbReference>
<keyword evidence="1" id="KW-0560">Oxidoreductase</keyword>
<comment type="caution">
    <text evidence="3">The sequence shown here is derived from an EMBL/GenBank/DDBJ whole genome shotgun (WGS) entry which is preliminary data.</text>
</comment>
<evidence type="ECO:0000313" key="4">
    <source>
        <dbReference type="Proteomes" id="UP000292702"/>
    </source>
</evidence>
<dbReference type="FunFam" id="3.40.50.720:FF:000121">
    <property type="entry name" value="Prostaglandin reductase 2"/>
    <property type="match status" value="1"/>
</dbReference>
<reference evidence="3 4" key="1">
    <citation type="submission" date="2018-11" db="EMBL/GenBank/DDBJ databases">
        <title>Genome assembly of Steccherinum ochraceum LE-BIN_3174, the white-rot fungus of the Steccherinaceae family (The Residual Polyporoid clade, Polyporales, Basidiomycota).</title>
        <authorList>
            <person name="Fedorova T.V."/>
            <person name="Glazunova O.A."/>
            <person name="Landesman E.O."/>
            <person name="Moiseenko K.V."/>
            <person name="Psurtseva N.V."/>
            <person name="Savinova O.S."/>
            <person name="Shakhova N.V."/>
            <person name="Tyazhelova T.V."/>
            <person name="Vasina D.V."/>
        </authorList>
    </citation>
    <scope>NUCLEOTIDE SEQUENCE [LARGE SCALE GENOMIC DNA]</scope>
    <source>
        <strain evidence="3 4">LE-BIN_3174</strain>
    </source>
</reference>
<organism evidence="3 4">
    <name type="scientific">Steccherinum ochraceum</name>
    <dbReference type="NCBI Taxonomy" id="92696"/>
    <lineage>
        <taxon>Eukaryota</taxon>
        <taxon>Fungi</taxon>
        <taxon>Dikarya</taxon>
        <taxon>Basidiomycota</taxon>
        <taxon>Agaricomycotina</taxon>
        <taxon>Agaricomycetes</taxon>
        <taxon>Polyporales</taxon>
        <taxon>Steccherinaceae</taxon>
        <taxon>Steccherinum</taxon>
    </lineage>
</organism>
<gene>
    <name evidence="3" type="ORF">EIP91_001305</name>
</gene>